<protein>
    <submittedName>
        <fullName evidence="2">GlcNAc-PI de-N-acetylase</fullName>
    </submittedName>
</protein>
<organism evidence="2 3">
    <name type="scientific">Arachidicoccus rhizosphaerae</name>
    <dbReference type="NCBI Taxonomy" id="551991"/>
    <lineage>
        <taxon>Bacteria</taxon>
        <taxon>Pseudomonadati</taxon>
        <taxon>Bacteroidota</taxon>
        <taxon>Chitinophagia</taxon>
        <taxon>Chitinophagales</taxon>
        <taxon>Chitinophagaceae</taxon>
        <taxon>Arachidicoccus</taxon>
    </lineage>
</organism>
<dbReference type="InterPro" id="IPR003737">
    <property type="entry name" value="GlcNAc_PI_deacetylase-related"/>
</dbReference>
<sequence length="832" mass="91536">MRRIVLLLLMIGFACQFEAKAQVYGPQQPDAAQIKFQMEKLGVLGRVLYLAAHPDDENTTLIAYLSKGKMYETAYLSCTRGDGGQNLIGSEQGSELGLIRTEELLGARSIDGGRQFFTTANDFGFSKSASETLDFWGHDRILANAVWVIRKFQPDIIITRFPADARAGHGHHWTSAILAREAYKAAADPGRFPQQLKYVKPWQAKRLLWNTFNFGHSNTTAADQFHIQTGGYNALLGKSYGAIAAASRSMHKSQGFGVAPYMGKRTEYFKTIEGEAPKKSLMDGVLTSWDRIAGGHTTSELISQLNQQFNPSDPAGSISLLLHIYKQIKGLPESVIQQEKLKETKALIVACLGLFVDVTTSEPVLVKGTSTSALLRAVNHSPVAVTITGLSLNGQQQRLQQPLNEDEDFSHTIALDISESQPITEPYWLKQPHPTGYYNVDRPDSLQLIGRPLNPPAYEVNLQLLVAGNEMTLNIPVLYRHTDEVKGELYQPLVITPPVTVNISDPVIVLSSQLSSKNLKVALKAFKEGQSGKLHIELPDGFEVAQNDLPFNLEKKGDSKDMVFTLTLKPGFKNSVNADASVSAISGNQSYDRGIQVIEHSHIPTITLFPLAITHLVGLDIKTTGKQIGYIEGAGDMVPASLAQLGYQVSPITAGSSEAELAKFDAIITGIRAYNINPLLHSLQPKLLNYVKEGGVLVVQYNKNAKMVTDQLGPYPFTVTGDRVTEEDASVKFLLPQDPAMQYPNQLEKADFDGWIQERGLYFTGNVDEKYRKLFEMHDTGSPELDGSTILCNYGKGKYVYTALDFFRELPAGVPGAFRLFVNLLAKPAADQ</sequence>
<dbReference type="CDD" id="cd03143">
    <property type="entry name" value="A4_beta-galactosidase_middle_domain"/>
    <property type="match status" value="1"/>
</dbReference>
<feature type="signal peptide" evidence="1">
    <location>
        <begin position="1"/>
        <end position="21"/>
    </location>
</feature>
<dbReference type="InterPro" id="IPR029062">
    <property type="entry name" value="Class_I_gatase-like"/>
</dbReference>
<dbReference type="STRING" id="551991.SAMN05192529_10818"/>
<evidence type="ECO:0000313" key="3">
    <source>
        <dbReference type="Proteomes" id="UP000199041"/>
    </source>
</evidence>
<dbReference type="Gene3D" id="3.40.50.10320">
    <property type="entry name" value="LmbE-like"/>
    <property type="match status" value="1"/>
</dbReference>
<dbReference type="InterPro" id="IPR024078">
    <property type="entry name" value="LmbE-like_dom_sf"/>
</dbReference>
<evidence type="ECO:0000256" key="1">
    <source>
        <dbReference type="SAM" id="SignalP"/>
    </source>
</evidence>
<dbReference type="EMBL" id="FNQY01000008">
    <property type="protein sequence ID" value="SEA09617.1"/>
    <property type="molecule type" value="Genomic_DNA"/>
</dbReference>
<dbReference type="PROSITE" id="PS51257">
    <property type="entry name" value="PROKAR_LIPOPROTEIN"/>
    <property type="match status" value="1"/>
</dbReference>
<reference evidence="2 3" key="1">
    <citation type="submission" date="2016-10" db="EMBL/GenBank/DDBJ databases">
        <authorList>
            <person name="de Groot N.N."/>
        </authorList>
    </citation>
    <scope>NUCLEOTIDE SEQUENCE [LARGE SCALE GENOMIC DNA]</scope>
    <source>
        <strain evidence="2 3">Vu-144</strain>
    </source>
</reference>
<dbReference type="SUPFAM" id="SSF102588">
    <property type="entry name" value="LmbE-like"/>
    <property type="match status" value="1"/>
</dbReference>
<accession>A0A1H3YDG2</accession>
<dbReference type="SUPFAM" id="SSF52317">
    <property type="entry name" value="Class I glutamine amidotransferase-like"/>
    <property type="match status" value="1"/>
</dbReference>
<feature type="chain" id="PRO_5011702365" evidence="1">
    <location>
        <begin position="22"/>
        <end position="832"/>
    </location>
</feature>
<gene>
    <name evidence="2" type="ORF">SAMN05192529_10818</name>
</gene>
<keyword evidence="3" id="KW-1185">Reference proteome</keyword>
<keyword evidence="1" id="KW-0732">Signal</keyword>
<dbReference type="Pfam" id="PF02585">
    <property type="entry name" value="PIG-L"/>
    <property type="match status" value="1"/>
</dbReference>
<evidence type="ECO:0000313" key="2">
    <source>
        <dbReference type="EMBL" id="SEA09617.1"/>
    </source>
</evidence>
<proteinExistence type="predicted"/>
<dbReference type="AlphaFoldDB" id="A0A1H3YDG2"/>
<name>A0A1H3YDG2_9BACT</name>
<dbReference type="Proteomes" id="UP000199041">
    <property type="component" value="Unassembled WGS sequence"/>
</dbReference>
<dbReference type="RefSeq" id="WP_170831182.1">
    <property type="nucleotide sequence ID" value="NZ_FNQY01000008.1"/>
</dbReference>